<comment type="similarity">
    <text evidence="3">Belongs to the peptidase M28 family.</text>
</comment>
<feature type="transmembrane region" description="Helical" evidence="15">
    <location>
        <begin position="499"/>
        <end position="516"/>
    </location>
</feature>
<feature type="transmembrane region" description="Helical" evidence="15">
    <location>
        <begin position="376"/>
        <end position="405"/>
    </location>
</feature>
<feature type="transmembrane region" description="Helical" evidence="15">
    <location>
        <begin position="417"/>
        <end position="437"/>
    </location>
</feature>
<dbReference type="EMBL" id="JARPUR010000001">
    <property type="protein sequence ID" value="KAK4883833.1"/>
    <property type="molecule type" value="Genomic_DNA"/>
</dbReference>
<evidence type="ECO:0000256" key="10">
    <source>
        <dbReference type="ARBA" id="ARBA00022989"/>
    </source>
</evidence>
<feature type="transmembrane region" description="Helical" evidence="15">
    <location>
        <begin position="618"/>
        <end position="640"/>
    </location>
</feature>
<dbReference type="Pfam" id="PF04389">
    <property type="entry name" value="Peptidase_M28"/>
    <property type="match status" value="1"/>
</dbReference>
<evidence type="ECO:0000256" key="5">
    <source>
        <dbReference type="ARBA" id="ARBA00022692"/>
    </source>
</evidence>
<dbReference type="CDD" id="cd03875">
    <property type="entry name" value="M28_Fxna_like"/>
    <property type="match status" value="1"/>
</dbReference>
<protein>
    <recommendedName>
        <fullName evidence="14">FXNA-like protease</fullName>
    </recommendedName>
</protein>
<dbReference type="PANTHER" id="PTHR12147">
    <property type="entry name" value="METALLOPEPTIDASE M28 FAMILY MEMBER"/>
    <property type="match status" value="1"/>
</dbReference>
<sequence>MSYRPKGRSISSEKEIPFYVMDLEKEGKDSKKSIHNLSPLIGFVFIAIIFGFYGCVYLIDGILPTALKLEDERKFPNDFIGERAQMHLQSLTNIGPRIAGTPENEIQAVEFLNNAISKIQKLAHSEQKIEVDLQTVSGSFHLDYKPHGAITAYNDVQNVVVKLHSRSPSNVSVLINAHFDSVPTSPGGSDDGINCAVMLEILQKLSQTSQPLHHNVIFLFNGAEETPLQASHGFITQHKWAKEVKVVVNLEAAGVGGKEILFQSGPKSPWLLKYYKKVPRPNGQAAGEELFQSGLIPSDTDFRIFRDFGNTVGLDFAFNRNGYRYHTKYDEFDAIPSGSYQHVGDNTLALVRGLANASELTNLDEETPEPVVYFDFMTLFMISYSGSMIIVINVIVLIVSIGVAVKALYGFGNVLSYTVWCVFVMLLAVVITGLYVLLQAVVIDALNYSMSWYNNTWIILGLYVLPIVIISFAVIGFFNSTNAKNNWSVSIQAQVQLHVIRVIWSIVILIGTAFGIRAVYAIMVPVLFHTVSFLIIEIFRLQHSVKKWLIIYVTGTIIPTMFLMRAALEVISVIAPICGRISSTKNPELFIGFLTLFLTVLISSAYSPLITLVYKPQILMVALSTIYFIFLIIVFTPLGFPYSANEKFPAPQRFWIYHMTKRFHDDNHNIYKNNSGYFLLNLDRNSPDSIRKHVQELKNESVDCDGIFCGYPIASSRMVPILSASTWIPTVEPNLPNSIGLQLNSKDVVDFNKTVFNFTIFGTNYMNVYVSSKNNATVTAISLVEHLPQPIIWNNHSVYLILYLCAKEKSPLTFSIEVDKIGDEKMLDIAVVGRFMYDKENVKTPEYTRFLSQFPDWADVYSWLGVYESWVY</sequence>
<evidence type="ECO:0000256" key="3">
    <source>
        <dbReference type="ARBA" id="ARBA00010918"/>
    </source>
</evidence>
<name>A0AAN7QLV2_9COLE</name>
<proteinExistence type="inferred from homology"/>
<keyword evidence="13" id="KW-0325">Glycoprotein</keyword>
<dbReference type="AlphaFoldDB" id="A0AAN7QLV2"/>
<keyword evidence="6" id="KW-0479">Metal-binding</keyword>
<evidence type="ECO:0000256" key="6">
    <source>
        <dbReference type="ARBA" id="ARBA00022723"/>
    </source>
</evidence>
<evidence type="ECO:0000256" key="4">
    <source>
        <dbReference type="ARBA" id="ARBA00022670"/>
    </source>
</evidence>
<dbReference type="GO" id="GO:0008235">
    <property type="term" value="F:metalloexopeptidase activity"/>
    <property type="evidence" value="ECO:0007669"/>
    <property type="project" value="InterPro"/>
</dbReference>
<keyword evidence="8" id="KW-0256">Endoplasmic reticulum</keyword>
<evidence type="ECO:0000256" key="15">
    <source>
        <dbReference type="SAM" id="Phobius"/>
    </source>
</evidence>
<evidence type="ECO:0000259" key="18">
    <source>
        <dbReference type="Pfam" id="PF22249"/>
    </source>
</evidence>
<evidence type="ECO:0000313" key="20">
    <source>
        <dbReference type="Proteomes" id="UP001353858"/>
    </source>
</evidence>
<evidence type="ECO:0000256" key="7">
    <source>
        <dbReference type="ARBA" id="ARBA00022801"/>
    </source>
</evidence>
<evidence type="ECO:0000256" key="11">
    <source>
        <dbReference type="ARBA" id="ARBA00023049"/>
    </source>
</evidence>
<dbReference type="InterPro" id="IPR053974">
    <property type="entry name" value="ERMP1_1-A_TM"/>
</dbReference>
<dbReference type="FunFam" id="3.40.630.10:FF:000008">
    <property type="entry name" value="Endoplasmic reticulum metallopeptidase 1"/>
    <property type="match status" value="1"/>
</dbReference>
<comment type="caution">
    <text evidence="19">The sequence shown here is derived from an EMBL/GenBank/DDBJ whole genome shotgun (WGS) entry which is preliminary data.</text>
</comment>
<dbReference type="InterPro" id="IPR007484">
    <property type="entry name" value="Peptidase_M28"/>
</dbReference>
<dbReference type="Pfam" id="PF22249">
    <property type="entry name" value="ERMP1-TM"/>
    <property type="match status" value="1"/>
</dbReference>
<feature type="domain" description="Endoplasmic reticulum metallopeptidase 1/1-A TM" evidence="18">
    <location>
        <begin position="420"/>
        <end position="634"/>
    </location>
</feature>
<dbReference type="InterPro" id="IPR048024">
    <property type="entry name" value="Fxna-like_M28_dom"/>
</dbReference>
<evidence type="ECO:0000259" key="16">
    <source>
        <dbReference type="Pfam" id="PF04389"/>
    </source>
</evidence>
<dbReference type="Proteomes" id="UP001353858">
    <property type="component" value="Unassembled WGS sequence"/>
</dbReference>
<evidence type="ECO:0000256" key="1">
    <source>
        <dbReference type="ARBA" id="ARBA00001947"/>
    </source>
</evidence>
<evidence type="ECO:0000256" key="12">
    <source>
        <dbReference type="ARBA" id="ARBA00023136"/>
    </source>
</evidence>
<dbReference type="InterPro" id="IPR045175">
    <property type="entry name" value="M28_fam"/>
</dbReference>
<evidence type="ECO:0000256" key="2">
    <source>
        <dbReference type="ARBA" id="ARBA00004477"/>
    </source>
</evidence>
<keyword evidence="12 15" id="KW-0472">Membrane</keyword>
<evidence type="ECO:0000256" key="9">
    <source>
        <dbReference type="ARBA" id="ARBA00022833"/>
    </source>
</evidence>
<evidence type="ECO:0000259" key="17">
    <source>
        <dbReference type="Pfam" id="PF22248"/>
    </source>
</evidence>
<dbReference type="Gene3D" id="3.40.630.10">
    <property type="entry name" value="Zn peptidases"/>
    <property type="match status" value="1"/>
</dbReference>
<dbReference type="GO" id="GO:0006508">
    <property type="term" value="P:proteolysis"/>
    <property type="evidence" value="ECO:0007669"/>
    <property type="project" value="UniProtKB-KW"/>
</dbReference>
<dbReference type="PANTHER" id="PTHR12147:SF22">
    <property type="entry name" value="ENDOPLASMIC RETICULUM METALLOPEPTIDASE 1"/>
    <property type="match status" value="1"/>
</dbReference>
<dbReference type="SUPFAM" id="SSF53187">
    <property type="entry name" value="Zn-dependent exopeptidases"/>
    <property type="match status" value="1"/>
</dbReference>
<dbReference type="Pfam" id="PF22248">
    <property type="entry name" value="ERMP1_C"/>
    <property type="match status" value="1"/>
</dbReference>
<keyword evidence="10 15" id="KW-1133">Transmembrane helix</keyword>
<accession>A0AAN7QLV2</accession>
<evidence type="ECO:0000313" key="19">
    <source>
        <dbReference type="EMBL" id="KAK4883833.1"/>
    </source>
</evidence>
<feature type="transmembrane region" description="Helical" evidence="15">
    <location>
        <begin position="522"/>
        <end position="541"/>
    </location>
</feature>
<keyword evidence="20" id="KW-1185">Reference proteome</keyword>
<feature type="transmembrane region" description="Helical" evidence="15">
    <location>
        <begin position="457"/>
        <end position="478"/>
    </location>
</feature>
<dbReference type="GO" id="GO:0046872">
    <property type="term" value="F:metal ion binding"/>
    <property type="evidence" value="ECO:0007669"/>
    <property type="project" value="UniProtKB-KW"/>
</dbReference>
<evidence type="ECO:0000256" key="14">
    <source>
        <dbReference type="ARBA" id="ARBA00078796"/>
    </source>
</evidence>
<evidence type="ECO:0000256" key="13">
    <source>
        <dbReference type="ARBA" id="ARBA00023180"/>
    </source>
</evidence>
<organism evidence="19 20">
    <name type="scientific">Aquatica leii</name>
    <dbReference type="NCBI Taxonomy" id="1421715"/>
    <lineage>
        <taxon>Eukaryota</taxon>
        <taxon>Metazoa</taxon>
        <taxon>Ecdysozoa</taxon>
        <taxon>Arthropoda</taxon>
        <taxon>Hexapoda</taxon>
        <taxon>Insecta</taxon>
        <taxon>Pterygota</taxon>
        <taxon>Neoptera</taxon>
        <taxon>Endopterygota</taxon>
        <taxon>Coleoptera</taxon>
        <taxon>Polyphaga</taxon>
        <taxon>Elateriformia</taxon>
        <taxon>Elateroidea</taxon>
        <taxon>Lampyridae</taxon>
        <taxon>Luciolinae</taxon>
        <taxon>Aquatica</taxon>
    </lineage>
</organism>
<comment type="cofactor">
    <cofactor evidence="1">
        <name>Zn(2+)</name>
        <dbReference type="ChEBI" id="CHEBI:29105"/>
    </cofactor>
</comment>
<keyword evidence="4" id="KW-0645">Protease</keyword>
<keyword evidence="7" id="KW-0378">Hydrolase</keyword>
<keyword evidence="5 15" id="KW-0812">Transmembrane</keyword>
<gene>
    <name evidence="19" type="ORF">RN001_000104</name>
</gene>
<keyword evidence="11" id="KW-0482">Metalloprotease</keyword>
<comment type="subcellular location">
    <subcellularLocation>
        <location evidence="2">Endoplasmic reticulum membrane</location>
        <topology evidence="2">Multi-pass membrane protein</topology>
    </subcellularLocation>
</comment>
<dbReference type="InterPro" id="IPR053973">
    <property type="entry name" value="ERMP1-like_C"/>
</dbReference>
<feature type="domain" description="Endoplasmic reticulum metallopeptidase 1-like C-terminal" evidence="17">
    <location>
        <begin position="649"/>
        <end position="870"/>
    </location>
</feature>
<evidence type="ECO:0000256" key="8">
    <source>
        <dbReference type="ARBA" id="ARBA00022824"/>
    </source>
</evidence>
<feature type="transmembrane region" description="Helical" evidence="15">
    <location>
        <begin position="548"/>
        <end position="577"/>
    </location>
</feature>
<keyword evidence="9" id="KW-0862">Zinc</keyword>
<feature type="transmembrane region" description="Helical" evidence="15">
    <location>
        <begin position="589"/>
        <end position="606"/>
    </location>
</feature>
<dbReference type="GO" id="GO:0005789">
    <property type="term" value="C:endoplasmic reticulum membrane"/>
    <property type="evidence" value="ECO:0007669"/>
    <property type="project" value="UniProtKB-SubCell"/>
</dbReference>
<feature type="domain" description="Peptidase M28" evidence="16">
    <location>
        <begin position="158"/>
        <end position="350"/>
    </location>
</feature>
<reference evidence="20" key="1">
    <citation type="submission" date="2023-01" db="EMBL/GenBank/DDBJ databases">
        <title>Key to firefly adult light organ development and bioluminescence: homeobox transcription factors regulate luciferase expression and transportation to peroxisome.</title>
        <authorList>
            <person name="Fu X."/>
        </authorList>
    </citation>
    <scope>NUCLEOTIDE SEQUENCE [LARGE SCALE GENOMIC DNA]</scope>
</reference>
<feature type="transmembrane region" description="Helical" evidence="15">
    <location>
        <begin position="40"/>
        <end position="59"/>
    </location>
</feature>